<dbReference type="InterPro" id="IPR050362">
    <property type="entry name" value="Cation-dep_OMT"/>
</dbReference>
<protein>
    <submittedName>
        <fullName evidence="4">Class I SAM-dependent methyltransferase</fullName>
    </submittedName>
</protein>
<gene>
    <name evidence="4" type="ORF">IAC32_03510</name>
</gene>
<dbReference type="InterPro" id="IPR029063">
    <property type="entry name" value="SAM-dependent_MTases_sf"/>
</dbReference>
<comment type="caution">
    <text evidence="4">The sequence shown here is derived from an EMBL/GenBank/DDBJ whole genome shotgun (WGS) entry which is preliminary data.</text>
</comment>
<dbReference type="EMBL" id="JADIMR010000049">
    <property type="protein sequence ID" value="MBO8446798.1"/>
    <property type="molecule type" value="Genomic_DNA"/>
</dbReference>
<dbReference type="InterPro" id="IPR002935">
    <property type="entry name" value="SAM_O-MeTrfase"/>
</dbReference>
<dbReference type="SUPFAM" id="SSF53335">
    <property type="entry name" value="S-adenosyl-L-methionine-dependent methyltransferases"/>
    <property type="match status" value="1"/>
</dbReference>
<dbReference type="PANTHER" id="PTHR10509:SF14">
    <property type="entry name" value="CAFFEOYL-COA O-METHYLTRANSFERASE 3-RELATED"/>
    <property type="match status" value="1"/>
</dbReference>
<reference evidence="4" key="2">
    <citation type="journal article" date="2021" name="PeerJ">
        <title>Extensive microbial diversity within the chicken gut microbiome revealed by metagenomics and culture.</title>
        <authorList>
            <person name="Gilroy R."/>
            <person name="Ravi A."/>
            <person name="Getino M."/>
            <person name="Pursley I."/>
            <person name="Horton D.L."/>
            <person name="Alikhan N.F."/>
            <person name="Baker D."/>
            <person name="Gharbi K."/>
            <person name="Hall N."/>
            <person name="Watson M."/>
            <person name="Adriaenssens E.M."/>
            <person name="Foster-Nyarko E."/>
            <person name="Jarju S."/>
            <person name="Secka A."/>
            <person name="Antonio M."/>
            <person name="Oren A."/>
            <person name="Chaudhuri R.R."/>
            <person name="La Ragione R."/>
            <person name="Hildebrand F."/>
            <person name="Pallen M.J."/>
        </authorList>
    </citation>
    <scope>NUCLEOTIDE SEQUENCE</scope>
    <source>
        <strain evidence="4">D3-1215</strain>
    </source>
</reference>
<dbReference type="PROSITE" id="PS51682">
    <property type="entry name" value="SAM_OMT_I"/>
    <property type="match status" value="1"/>
</dbReference>
<dbReference type="GO" id="GO:0008757">
    <property type="term" value="F:S-adenosylmethionine-dependent methyltransferase activity"/>
    <property type="evidence" value="ECO:0007669"/>
    <property type="project" value="TreeGrafter"/>
</dbReference>
<organism evidence="4 5">
    <name type="scientific">Candidatus Enterocola intestinipullorum</name>
    <dbReference type="NCBI Taxonomy" id="2840783"/>
    <lineage>
        <taxon>Bacteria</taxon>
        <taxon>Pseudomonadati</taxon>
        <taxon>Bacteroidota</taxon>
        <taxon>Bacteroidia</taxon>
        <taxon>Bacteroidales</taxon>
        <taxon>Candidatus Enterocola</taxon>
    </lineage>
</organism>
<proteinExistence type="predicted"/>
<evidence type="ECO:0000256" key="1">
    <source>
        <dbReference type="ARBA" id="ARBA00022603"/>
    </source>
</evidence>
<accession>A0A9D9EGZ3</accession>
<dbReference type="Pfam" id="PF01596">
    <property type="entry name" value="Methyltransf_3"/>
    <property type="match status" value="1"/>
</dbReference>
<evidence type="ECO:0000256" key="2">
    <source>
        <dbReference type="ARBA" id="ARBA00022679"/>
    </source>
</evidence>
<evidence type="ECO:0000256" key="3">
    <source>
        <dbReference type="ARBA" id="ARBA00022691"/>
    </source>
</evidence>
<reference evidence="4" key="1">
    <citation type="submission" date="2020-10" db="EMBL/GenBank/DDBJ databases">
        <authorList>
            <person name="Gilroy R."/>
        </authorList>
    </citation>
    <scope>NUCLEOTIDE SEQUENCE</scope>
    <source>
        <strain evidence="4">D3-1215</strain>
    </source>
</reference>
<dbReference type="GO" id="GO:0008171">
    <property type="term" value="F:O-methyltransferase activity"/>
    <property type="evidence" value="ECO:0007669"/>
    <property type="project" value="InterPro"/>
</dbReference>
<dbReference type="PANTHER" id="PTHR10509">
    <property type="entry name" value="O-METHYLTRANSFERASE-RELATED"/>
    <property type="match status" value="1"/>
</dbReference>
<dbReference type="Gene3D" id="3.40.50.150">
    <property type="entry name" value="Vaccinia Virus protein VP39"/>
    <property type="match status" value="1"/>
</dbReference>
<evidence type="ECO:0000313" key="4">
    <source>
        <dbReference type="EMBL" id="MBO8446798.1"/>
    </source>
</evidence>
<keyword evidence="1 4" id="KW-0489">Methyltransferase</keyword>
<dbReference type="AlphaFoldDB" id="A0A9D9EGZ3"/>
<dbReference type="GO" id="GO:0032259">
    <property type="term" value="P:methylation"/>
    <property type="evidence" value="ECO:0007669"/>
    <property type="project" value="UniProtKB-KW"/>
</dbReference>
<name>A0A9D9EGZ3_9BACT</name>
<keyword evidence="3" id="KW-0949">S-adenosyl-L-methionine</keyword>
<dbReference type="Proteomes" id="UP000823637">
    <property type="component" value="Unassembled WGS sequence"/>
</dbReference>
<dbReference type="CDD" id="cd02440">
    <property type="entry name" value="AdoMet_MTases"/>
    <property type="match status" value="1"/>
</dbReference>
<keyword evidence="2" id="KW-0808">Transferase</keyword>
<evidence type="ECO:0000313" key="5">
    <source>
        <dbReference type="Proteomes" id="UP000823637"/>
    </source>
</evidence>
<sequence>MSEELEQYVIDHSVEELPLLKQLSREANVKLLHGRMVSGHIQGRLLSAVAHMIKPDRILEIGTYVGYSAICLAEGLPENGKLITIDKDDEIEDMARSYLERCDNAGKIDFIIGDALKIIPGLDETFNLVFIDGDKRQYNEYYDAVFDKVPSGGFILADNTLWNGKLLHDVASNDHMSKGLVAFNDRIVNDKRVETFMLPLRDGITFIRKL</sequence>